<reference evidence="2" key="1">
    <citation type="journal article" name="BMC Genomics">
        <title>Long-read sequencing and de novo genome assembly of marine medaka (Oryzias melastigma).</title>
        <authorList>
            <person name="Liang P."/>
            <person name="Saqib H.S.A."/>
            <person name="Ni X."/>
            <person name="Shen Y."/>
        </authorList>
    </citation>
    <scope>NUCLEOTIDE SEQUENCE</scope>
    <source>
        <strain evidence="2">Bigg-433</strain>
    </source>
</reference>
<protein>
    <submittedName>
        <fullName evidence="2">Uncharacterized protein</fullName>
    </submittedName>
</protein>
<feature type="compositionally biased region" description="Basic and acidic residues" evidence="1">
    <location>
        <begin position="146"/>
        <end position="174"/>
    </location>
</feature>
<evidence type="ECO:0000313" key="3">
    <source>
        <dbReference type="Proteomes" id="UP000646548"/>
    </source>
</evidence>
<feature type="compositionally biased region" description="Polar residues" evidence="1">
    <location>
        <begin position="86"/>
        <end position="95"/>
    </location>
</feature>
<proteinExistence type="predicted"/>
<dbReference type="Proteomes" id="UP000646548">
    <property type="component" value="Unassembled WGS sequence"/>
</dbReference>
<name>A0A834EYD1_ORYME</name>
<gene>
    <name evidence="2" type="ORF">FQA47_024268</name>
</gene>
<comment type="caution">
    <text evidence="2">The sequence shown here is derived from an EMBL/GenBank/DDBJ whole genome shotgun (WGS) entry which is preliminary data.</text>
</comment>
<accession>A0A834EYD1</accession>
<feature type="region of interest" description="Disordered" evidence="1">
    <location>
        <begin position="66"/>
        <end position="174"/>
    </location>
</feature>
<evidence type="ECO:0000313" key="2">
    <source>
        <dbReference type="EMBL" id="KAF6718205.1"/>
    </source>
</evidence>
<feature type="compositionally biased region" description="Basic and acidic residues" evidence="1">
    <location>
        <begin position="117"/>
        <end position="135"/>
    </location>
</feature>
<dbReference type="EMBL" id="WKFB01000771">
    <property type="protein sequence ID" value="KAF6718205.1"/>
    <property type="molecule type" value="Genomic_DNA"/>
</dbReference>
<dbReference type="AlphaFoldDB" id="A0A834EYD1"/>
<evidence type="ECO:0000256" key="1">
    <source>
        <dbReference type="SAM" id="MobiDB-lite"/>
    </source>
</evidence>
<sequence length="174" mass="19630">MRSSTQQVGRLRDFLQNSGSDSSWLGSNALITFECLILCSAEESAKIKCRRRCGSRFRFWVRPSGLKTQNSRSKAPQIDGSATAPRVTQTPQPKSVRNRAGQRGLAPPDCHLNPQESPRRESEQVLQRSEDHRTDVLVSGTDEEQREAKEGMRESSTQERRKEVQDEDQGGERS</sequence>
<organism evidence="2 3">
    <name type="scientific">Oryzias melastigma</name>
    <name type="common">Marine medaka</name>
    <dbReference type="NCBI Taxonomy" id="30732"/>
    <lineage>
        <taxon>Eukaryota</taxon>
        <taxon>Metazoa</taxon>
        <taxon>Chordata</taxon>
        <taxon>Craniata</taxon>
        <taxon>Vertebrata</taxon>
        <taxon>Euteleostomi</taxon>
        <taxon>Actinopterygii</taxon>
        <taxon>Neopterygii</taxon>
        <taxon>Teleostei</taxon>
        <taxon>Neoteleostei</taxon>
        <taxon>Acanthomorphata</taxon>
        <taxon>Ovalentaria</taxon>
        <taxon>Atherinomorphae</taxon>
        <taxon>Beloniformes</taxon>
        <taxon>Adrianichthyidae</taxon>
        <taxon>Oryziinae</taxon>
        <taxon>Oryzias</taxon>
    </lineage>
</organism>